<dbReference type="AlphaFoldDB" id="A0A8S0WJ18"/>
<reference evidence="2 3" key="1">
    <citation type="submission" date="2020-02" db="EMBL/GenBank/DDBJ databases">
        <authorList>
            <person name="Hogendoorn C."/>
        </authorList>
    </citation>
    <scope>NUCLEOTIDE SEQUENCE [LARGE SCALE GENOMIC DNA]</scope>
    <source>
        <strain evidence="2">METHB21</strain>
    </source>
</reference>
<evidence type="ECO:0000259" key="1">
    <source>
        <dbReference type="Pfam" id="PF00535"/>
    </source>
</evidence>
<evidence type="ECO:0000313" key="2">
    <source>
        <dbReference type="EMBL" id="CAA9890964.1"/>
    </source>
</evidence>
<dbReference type="Pfam" id="PF00535">
    <property type="entry name" value="Glycos_transf_2"/>
    <property type="match status" value="1"/>
</dbReference>
<dbReference type="InterPro" id="IPR050834">
    <property type="entry name" value="Glycosyltransf_2"/>
</dbReference>
<organism evidence="2 3">
    <name type="scientific">Candidatus Methylobacter favarea</name>
    <dbReference type="NCBI Taxonomy" id="2707345"/>
    <lineage>
        <taxon>Bacteria</taxon>
        <taxon>Pseudomonadati</taxon>
        <taxon>Pseudomonadota</taxon>
        <taxon>Gammaproteobacteria</taxon>
        <taxon>Methylococcales</taxon>
        <taxon>Methylococcaceae</taxon>
        <taxon>Methylobacter</taxon>
    </lineage>
</organism>
<name>A0A8S0WJ18_9GAMM</name>
<dbReference type="InterPro" id="IPR001173">
    <property type="entry name" value="Glyco_trans_2-like"/>
</dbReference>
<dbReference type="Proteomes" id="UP000494216">
    <property type="component" value="Unassembled WGS sequence"/>
</dbReference>
<sequence length="310" mass="35902">MHPLVSIIIPSYNCEAYIAETIDSVLAQDYSCIELLIIDDGSTDKTQEIIQTYDHPVRLISQRNAGVCAARNKGIQEAKGQYICLMDHDDYWYPNKISRQIKAFAECPETGVVYSTFTLWHPDSSGIFPRPDSFGKIADDDDIDQEFSGWIYHLLLLDCWVLTSTAMFRSEVFQTCGVFDETLPYSEDWELWLRISRQYPFLKIRQTTTLYRQHMHQGNRKVRPIDYRTVLLLNSVKRWGLCSPDGRCLSKLQFYRQMAEYHASFGLLHLIAGNKKIALISLFKAWTNFPLKLKYTAYLLAGLLGWKPAW</sequence>
<protein>
    <submittedName>
        <fullName evidence="2">Glycosyltransferase involved in cell wall bisynthesis</fullName>
    </submittedName>
</protein>
<feature type="domain" description="Glycosyltransferase 2-like" evidence="1">
    <location>
        <begin position="6"/>
        <end position="116"/>
    </location>
</feature>
<accession>A0A8S0WJ18</accession>
<comment type="caution">
    <text evidence="2">The sequence shown here is derived from an EMBL/GenBank/DDBJ whole genome shotgun (WGS) entry which is preliminary data.</text>
</comment>
<evidence type="ECO:0000313" key="3">
    <source>
        <dbReference type="Proteomes" id="UP000494216"/>
    </source>
</evidence>
<dbReference type="RefSeq" id="WP_174625867.1">
    <property type="nucleotide sequence ID" value="NZ_CADCXN010000059.1"/>
</dbReference>
<dbReference type="PANTHER" id="PTHR43685">
    <property type="entry name" value="GLYCOSYLTRANSFERASE"/>
    <property type="match status" value="1"/>
</dbReference>
<dbReference type="SUPFAM" id="SSF53448">
    <property type="entry name" value="Nucleotide-diphospho-sugar transferases"/>
    <property type="match status" value="1"/>
</dbReference>
<dbReference type="Gene3D" id="3.90.550.10">
    <property type="entry name" value="Spore Coat Polysaccharide Biosynthesis Protein SpsA, Chain A"/>
    <property type="match status" value="1"/>
</dbReference>
<keyword evidence="3" id="KW-1185">Reference proteome</keyword>
<dbReference type="InterPro" id="IPR029044">
    <property type="entry name" value="Nucleotide-diphossugar_trans"/>
</dbReference>
<proteinExistence type="predicted"/>
<dbReference type="PANTHER" id="PTHR43685:SF11">
    <property type="entry name" value="GLYCOSYLTRANSFERASE TAGX-RELATED"/>
    <property type="match status" value="1"/>
</dbReference>
<dbReference type="EMBL" id="CADCXN010000059">
    <property type="protein sequence ID" value="CAA9890964.1"/>
    <property type="molecule type" value="Genomic_DNA"/>
</dbReference>
<gene>
    <name evidence="2" type="ORF">METHB2_300042</name>
</gene>